<dbReference type="PANTHER" id="PTHR33371:SF4">
    <property type="entry name" value="INTERMEMBRANE PHOSPHOLIPID TRANSPORT SYSTEM BINDING PROTEIN MLAD"/>
    <property type="match status" value="1"/>
</dbReference>
<organism evidence="5 6">
    <name type="scientific">Actinomycetospora lemnae</name>
    <dbReference type="NCBI Taxonomy" id="3019891"/>
    <lineage>
        <taxon>Bacteria</taxon>
        <taxon>Bacillati</taxon>
        <taxon>Actinomycetota</taxon>
        <taxon>Actinomycetes</taxon>
        <taxon>Pseudonocardiales</taxon>
        <taxon>Pseudonocardiaceae</taxon>
        <taxon>Actinomycetospora</taxon>
    </lineage>
</organism>
<accession>A0ABT5ST67</accession>
<evidence type="ECO:0000313" key="6">
    <source>
        <dbReference type="Proteomes" id="UP001300763"/>
    </source>
</evidence>
<evidence type="ECO:0000259" key="4">
    <source>
        <dbReference type="Pfam" id="PF11887"/>
    </source>
</evidence>
<evidence type="ECO:0000313" key="5">
    <source>
        <dbReference type="EMBL" id="MDD7966040.1"/>
    </source>
</evidence>
<feature type="transmembrane region" description="Helical" evidence="2">
    <location>
        <begin position="12"/>
        <end position="34"/>
    </location>
</feature>
<dbReference type="InterPro" id="IPR052336">
    <property type="entry name" value="MlaD_Phospholipid_Transporter"/>
</dbReference>
<keyword evidence="2" id="KW-0472">Membrane</keyword>
<keyword evidence="6" id="KW-1185">Reference proteome</keyword>
<feature type="domain" description="Mce/MlaD" evidence="3">
    <location>
        <begin position="40"/>
        <end position="113"/>
    </location>
</feature>
<keyword evidence="2" id="KW-1133">Transmembrane helix</keyword>
<reference evidence="5 6" key="1">
    <citation type="submission" date="2023-02" db="EMBL/GenBank/DDBJ databases">
        <title>Genome sequencing required for Actinomycetospora new species description.</title>
        <authorList>
            <person name="Saimee Y."/>
            <person name="Duangmal K."/>
        </authorList>
    </citation>
    <scope>NUCLEOTIDE SEQUENCE [LARGE SCALE GENOMIC DNA]</scope>
    <source>
        <strain evidence="5 6">DW7H6</strain>
    </source>
</reference>
<dbReference type="InterPro" id="IPR003399">
    <property type="entry name" value="Mce/MlaD"/>
</dbReference>
<dbReference type="RefSeq" id="WP_274200561.1">
    <property type="nucleotide sequence ID" value="NZ_JAQZAO010000004.1"/>
</dbReference>
<evidence type="ECO:0000259" key="3">
    <source>
        <dbReference type="Pfam" id="PF02470"/>
    </source>
</evidence>
<dbReference type="Pfam" id="PF02470">
    <property type="entry name" value="MlaD"/>
    <property type="match status" value="1"/>
</dbReference>
<dbReference type="NCBIfam" id="TIGR00996">
    <property type="entry name" value="Mtu_fam_mce"/>
    <property type="match status" value="1"/>
</dbReference>
<dbReference type="InterPro" id="IPR005693">
    <property type="entry name" value="Mce"/>
</dbReference>
<keyword evidence="2" id="KW-0812">Transmembrane</keyword>
<name>A0ABT5ST67_9PSEU</name>
<feature type="region of interest" description="Disordered" evidence="1">
    <location>
        <begin position="422"/>
        <end position="470"/>
    </location>
</feature>
<dbReference type="Proteomes" id="UP001300763">
    <property type="component" value="Unassembled WGS sequence"/>
</dbReference>
<dbReference type="EMBL" id="JAQZAO010000004">
    <property type="protein sequence ID" value="MDD7966040.1"/>
    <property type="molecule type" value="Genomic_DNA"/>
</dbReference>
<dbReference type="InterPro" id="IPR024516">
    <property type="entry name" value="Mce_C"/>
</dbReference>
<feature type="domain" description="Mammalian cell entry C-terminal" evidence="4">
    <location>
        <begin position="120"/>
        <end position="290"/>
    </location>
</feature>
<dbReference type="PANTHER" id="PTHR33371">
    <property type="entry name" value="INTERMEMBRANE PHOSPHOLIPID TRANSPORT SYSTEM BINDING PROTEIN MLAD-RELATED"/>
    <property type="match status" value="1"/>
</dbReference>
<evidence type="ECO:0000256" key="2">
    <source>
        <dbReference type="SAM" id="Phobius"/>
    </source>
</evidence>
<dbReference type="Pfam" id="PF11887">
    <property type="entry name" value="Mce4_CUP1"/>
    <property type="match status" value="1"/>
</dbReference>
<proteinExistence type="predicted"/>
<protein>
    <submittedName>
        <fullName evidence="5">MCE family protein</fullName>
    </submittedName>
</protein>
<comment type="caution">
    <text evidence="5">The sequence shown here is derived from an EMBL/GenBank/DDBJ whole genome shotgun (WGS) entry which is preliminary data.</text>
</comment>
<evidence type="ECO:0000256" key="1">
    <source>
        <dbReference type="SAM" id="MobiDB-lite"/>
    </source>
</evidence>
<gene>
    <name evidence="5" type="ORF">PGB27_11875</name>
</gene>
<sequence length="470" mass="48311">MSNRMVDFFESASRTLAAALVIALLATAGLWYVLQRGSQRTVTAYFDNTVGLYVANEVTIQGIPVGTVDEIVPQGDVVRVVLKVDNEAPVRADAKAVIVAPTLVSDRYIQLGPTYQGGPQLADGAVIPVERTGTPVELDRVYQSLDTIARALGPNGANQQGALNRLLTSSAGALGGNGELLKSTITELGGAVGTLADNRDNLFATVDNLGQFTNMLARNDGAVRDLNNQLADIAAFLASERGNLSTVLATLPPALDDVARFIRDNRDILRTDVRRLANITDILVRQRRAITEFTNVAPLALGNLANSYNARSGTLDVRPVLAPELLGAGLDPRALLCSLLANQPGLPNALAQPLDPLLTNVARASVVCGALLGGVDENGEVVGNSPLGLSLAPIRDLLGVLSQEPSLDALVPLTALPEGVLPGTGAPAGGDAGAAPAEGGEDGGAAGDGVATPTQPGAGILGFETVGGGQ</sequence>